<sequence length="143" mass="16170">MFYEETKIAENQFTPPTPVTTDKVAQLIYDSLIEHEKLLKNTTHIDLQSSSIIGSRSINLSIDGWQKCGLPNLYDYSLVNEGDRVKSNVESDKYGIVVSKKTQTPPGNLTYTMITVQWDNGKVSYPYPQQLIRLVNNDNNAVD</sequence>
<organism evidence="1 2">
    <name type="scientific">Dolichospermum circinale CS-537/01</name>
    <dbReference type="NCBI Taxonomy" id="3021739"/>
    <lineage>
        <taxon>Bacteria</taxon>
        <taxon>Bacillati</taxon>
        <taxon>Cyanobacteriota</taxon>
        <taxon>Cyanophyceae</taxon>
        <taxon>Nostocales</taxon>
        <taxon>Aphanizomenonaceae</taxon>
        <taxon>Dolichospermum</taxon>
        <taxon>Dolichospermum circinale</taxon>
    </lineage>
</organism>
<accession>A0ABT5A026</accession>
<dbReference type="Proteomes" id="UP001212123">
    <property type="component" value="Unassembled WGS sequence"/>
</dbReference>
<reference evidence="1 2" key="1">
    <citation type="submission" date="2023-01" db="EMBL/GenBank/DDBJ databases">
        <title>Genomes from the Australian National Cyanobacteria Reference Collection.</title>
        <authorList>
            <person name="Willis A."/>
            <person name="Lee E.M.F."/>
        </authorList>
    </citation>
    <scope>NUCLEOTIDE SEQUENCE [LARGE SCALE GENOMIC DNA]</scope>
    <source>
        <strain evidence="1 2">CS-537/01</strain>
    </source>
</reference>
<name>A0ABT5A026_9CYAN</name>
<protein>
    <submittedName>
        <fullName evidence="1">Uncharacterized protein</fullName>
    </submittedName>
</protein>
<keyword evidence="2" id="KW-1185">Reference proteome</keyword>
<dbReference type="EMBL" id="JAQMTU010000012">
    <property type="protein sequence ID" value="MDB9485274.1"/>
    <property type="molecule type" value="Genomic_DNA"/>
</dbReference>
<evidence type="ECO:0000313" key="1">
    <source>
        <dbReference type="EMBL" id="MDB9485274.1"/>
    </source>
</evidence>
<proteinExistence type="predicted"/>
<evidence type="ECO:0000313" key="2">
    <source>
        <dbReference type="Proteomes" id="UP001212123"/>
    </source>
</evidence>
<comment type="caution">
    <text evidence="1">The sequence shown here is derived from an EMBL/GenBank/DDBJ whole genome shotgun (WGS) entry which is preliminary data.</text>
</comment>
<dbReference type="RefSeq" id="WP_028084788.1">
    <property type="nucleotide sequence ID" value="NZ_JAQMTU010000012.1"/>
</dbReference>
<gene>
    <name evidence="1" type="ORF">PN492_01700</name>
</gene>